<reference evidence="3" key="2">
    <citation type="submission" date="2016-02" db="EMBL/GenBank/DDBJ databases">
        <title>The draft genome sequence of the rumen methanogen Methanobrevibacter olleyae YLM1.</title>
        <authorList>
            <consortium name="New Zealand Agricultural Greenhouse Gas Research Centre/Pastoral Greenhouse Gas Research Consortium"/>
            <person name="Kelly W.J."/>
            <person name="Li D."/>
            <person name="Lambie S.C."/>
            <person name="Attwood G.T."/>
            <person name="Altermann E."/>
            <person name="Leahy S.C."/>
        </authorList>
    </citation>
    <scope>NUCLEOTIDE SEQUENCE [LARGE SCALE GENOMIC DNA]</scope>
    <source>
        <strain evidence="3">YLM1</strain>
    </source>
</reference>
<evidence type="ECO:0000313" key="3">
    <source>
        <dbReference type="Proteomes" id="UP000066376"/>
    </source>
</evidence>
<dbReference type="Proteomes" id="UP000066376">
    <property type="component" value="Chromosome"/>
</dbReference>
<keyword evidence="3" id="KW-1185">Reference proteome</keyword>
<dbReference type="EMBL" id="FOTL01000003">
    <property type="protein sequence ID" value="SFL23340.1"/>
    <property type="molecule type" value="Genomic_DNA"/>
</dbReference>
<evidence type="ECO:0000313" key="2">
    <source>
        <dbReference type="EMBL" id="SFL23340.1"/>
    </source>
</evidence>
<name>A0A126QZY4_METOL</name>
<organism evidence="1 3">
    <name type="scientific">Methanobrevibacter olleyae</name>
    <dbReference type="NCBI Taxonomy" id="294671"/>
    <lineage>
        <taxon>Archaea</taxon>
        <taxon>Methanobacteriati</taxon>
        <taxon>Methanobacteriota</taxon>
        <taxon>Methanomada group</taxon>
        <taxon>Methanobacteria</taxon>
        <taxon>Methanobacteriales</taxon>
        <taxon>Methanobacteriaceae</taxon>
        <taxon>Methanobrevibacter</taxon>
    </lineage>
</organism>
<sequence length="45" mass="5071">MLICPICSYLLDSDGRCWNCGYWVETHPLDPFAPGSIYNCGNDDD</sequence>
<dbReference type="PATRIC" id="fig|294671.3.peg.1167"/>
<gene>
    <name evidence="2" type="ORF">SAMN02910297_00295</name>
    <name evidence="1" type="ORF">YLM1_1116</name>
</gene>
<accession>A0A126QZY4</accession>
<proteinExistence type="predicted"/>
<dbReference type="AlphaFoldDB" id="A0A126QZY4"/>
<dbReference type="RefSeq" id="WP_158499598.1">
    <property type="nucleotide sequence ID" value="NZ_CP014265.1"/>
</dbReference>
<dbReference type="GeneID" id="43508628"/>
<reference evidence="2" key="3">
    <citation type="submission" date="2016-10" db="EMBL/GenBank/DDBJ databases">
        <authorList>
            <person name="de Groot N.N."/>
        </authorList>
    </citation>
    <scope>NUCLEOTIDE SEQUENCE [LARGE SCALE GENOMIC DNA]</scope>
    <source>
        <strain evidence="2">DSM 16632</strain>
    </source>
</reference>
<protein>
    <submittedName>
        <fullName evidence="1">Uncharacterized protein</fullName>
    </submittedName>
</protein>
<dbReference type="KEGG" id="mol:YLM1_1116"/>
<dbReference type="EMBL" id="CP014265">
    <property type="protein sequence ID" value="AMK15673.1"/>
    <property type="molecule type" value="Genomic_DNA"/>
</dbReference>
<dbReference type="Proteomes" id="UP000183442">
    <property type="component" value="Unassembled WGS sequence"/>
</dbReference>
<reference evidence="1 3" key="1">
    <citation type="journal article" date="2016" name="Genome Announc.">
        <title>Draft Genome Sequence of the Rumen Methanogen Methanobrevibacter olleyae YLM1.</title>
        <authorList>
            <person name="Kelly W.J."/>
            <person name="Li D."/>
            <person name="Lambie S.C."/>
            <person name="Cox F."/>
            <person name="Attwood G.T."/>
            <person name="Altermann E."/>
            <person name="Leahy S.C."/>
        </authorList>
    </citation>
    <scope>NUCLEOTIDE SEQUENCE [LARGE SCALE GENOMIC DNA]</scope>
    <source>
        <strain evidence="1 3">YLM1</strain>
    </source>
</reference>
<evidence type="ECO:0000313" key="4">
    <source>
        <dbReference type="Proteomes" id="UP000183442"/>
    </source>
</evidence>
<evidence type="ECO:0000313" key="1">
    <source>
        <dbReference type="EMBL" id="AMK15673.1"/>
    </source>
</evidence>
<reference evidence="4" key="4">
    <citation type="submission" date="2016-10" db="EMBL/GenBank/DDBJ databases">
        <authorList>
            <person name="Varghese N."/>
        </authorList>
    </citation>
    <scope>NUCLEOTIDE SEQUENCE [LARGE SCALE GENOMIC DNA]</scope>
    <source>
        <strain evidence="4">DSM 16632</strain>
    </source>
</reference>